<organism evidence="4 5">
    <name type="scientific">Ktedonospora formicarum</name>
    <dbReference type="NCBI Taxonomy" id="2778364"/>
    <lineage>
        <taxon>Bacteria</taxon>
        <taxon>Bacillati</taxon>
        <taxon>Chloroflexota</taxon>
        <taxon>Ktedonobacteria</taxon>
        <taxon>Ktedonobacterales</taxon>
        <taxon>Ktedonobacteraceae</taxon>
        <taxon>Ktedonospora</taxon>
    </lineage>
</organism>
<dbReference type="NCBIfam" id="NF001924">
    <property type="entry name" value="PRK00702.1"/>
    <property type="match status" value="1"/>
</dbReference>
<accession>A0A8J3I096</accession>
<dbReference type="RefSeq" id="WP_220194588.1">
    <property type="nucleotide sequence ID" value="NZ_BNJF01000001.1"/>
</dbReference>
<gene>
    <name evidence="3 4" type="primary">rpiA</name>
    <name evidence="4" type="ORF">KSX_34040</name>
</gene>
<dbReference type="InterPro" id="IPR004788">
    <property type="entry name" value="Ribose5P_isomerase_type_A"/>
</dbReference>
<evidence type="ECO:0000256" key="3">
    <source>
        <dbReference type="HAMAP-Rule" id="MF_00170"/>
    </source>
</evidence>
<comment type="caution">
    <text evidence="4">The sequence shown here is derived from an EMBL/GenBank/DDBJ whole genome shotgun (WGS) entry which is preliminary data.</text>
</comment>
<dbReference type="FunFam" id="3.40.50.1360:FF:000001">
    <property type="entry name" value="Ribose-5-phosphate isomerase A"/>
    <property type="match status" value="1"/>
</dbReference>
<dbReference type="UniPathway" id="UPA00115">
    <property type="reaction ID" value="UER00412"/>
</dbReference>
<dbReference type="SUPFAM" id="SSF100950">
    <property type="entry name" value="NagB/RpiA/CoA transferase-like"/>
    <property type="match status" value="1"/>
</dbReference>
<dbReference type="Proteomes" id="UP000612362">
    <property type="component" value="Unassembled WGS sequence"/>
</dbReference>
<evidence type="ECO:0000256" key="2">
    <source>
        <dbReference type="ARBA" id="ARBA00023235"/>
    </source>
</evidence>
<feature type="binding site" evidence="3">
    <location>
        <begin position="89"/>
        <end position="92"/>
    </location>
    <ligand>
        <name>substrate</name>
    </ligand>
</feature>
<evidence type="ECO:0000256" key="1">
    <source>
        <dbReference type="ARBA" id="ARBA00001713"/>
    </source>
</evidence>
<feature type="active site" description="Proton acceptor" evidence="3">
    <location>
        <position position="111"/>
    </location>
</feature>
<comment type="subunit">
    <text evidence="3">Homodimer.</text>
</comment>
<comment type="similarity">
    <text evidence="3">Belongs to the ribose 5-phosphate isomerase family.</text>
</comment>
<reference evidence="4" key="1">
    <citation type="submission" date="2020-10" db="EMBL/GenBank/DDBJ databases">
        <title>Taxonomic study of unclassified bacteria belonging to the class Ktedonobacteria.</title>
        <authorList>
            <person name="Yabe S."/>
            <person name="Wang C.M."/>
            <person name="Zheng Y."/>
            <person name="Sakai Y."/>
            <person name="Cavaletti L."/>
            <person name="Monciardini P."/>
            <person name="Donadio S."/>
        </authorList>
    </citation>
    <scope>NUCLEOTIDE SEQUENCE</scope>
    <source>
        <strain evidence="4">SOSP1-1</strain>
    </source>
</reference>
<dbReference type="Gene3D" id="3.40.50.1360">
    <property type="match status" value="1"/>
</dbReference>
<dbReference type="EMBL" id="BNJF01000001">
    <property type="protein sequence ID" value="GHO45241.1"/>
    <property type="molecule type" value="Genomic_DNA"/>
</dbReference>
<comment type="function">
    <text evidence="3">Catalyzes the reversible conversion of ribose-5-phosphate to ribulose 5-phosphate.</text>
</comment>
<dbReference type="InterPro" id="IPR037171">
    <property type="entry name" value="NagB/RpiA_transferase-like"/>
</dbReference>
<dbReference type="PANTHER" id="PTHR11934:SF0">
    <property type="entry name" value="RIBOSE-5-PHOSPHATE ISOMERASE"/>
    <property type="match status" value="1"/>
</dbReference>
<proteinExistence type="inferred from homology"/>
<feature type="binding site" evidence="3">
    <location>
        <position position="129"/>
    </location>
    <ligand>
        <name>substrate</name>
    </ligand>
</feature>
<protein>
    <recommendedName>
        <fullName evidence="3">Ribose-5-phosphate isomerase A</fullName>
        <ecNumber evidence="3">5.3.1.6</ecNumber>
    </recommendedName>
    <alternativeName>
        <fullName evidence="3">Phosphoriboisomerase A</fullName>
        <shortName evidence="3">PRI</shortName>
    </alternativeName>
</protein>
<dbReference type="PANTHER" id="PTHR11934">
    <property type="entry name" value="RIBOSE-5-PHOSPHATE ISOMERASE"/>
    <property type="match status" value="1"/>
</dbReference>
<dbReference type="GO" id="GO:0006014">
    <property type="term" value="P:D-ribose metabolic process"/>
    <property type="evidence" value="ECO:0007669"/>
    <property type="project" value="TreeGrafter"/>
</dbReference>
<dbReference type="GO" id="GO:0004751">
    <property type="term" value="F:ribose-5-phosphate isomerase activity"/>
    <property type="evidence" value="ECO:0007669"/>
    <property type="project" value="UniProtKB-UniRule"/>
</dbReference>
<name>A0A8J3I096_9CHLR</name>
<keyword evidence="2 3" id="KW-0413">Isomerase</keyword>
<dbReference type="GO" id="GO:0005829">
    <property type="term" value="C:cytosol"/>
    <property type="evidence" value="ECO:0007669"/>
    <property type="project" value="TreeGrafter"/>
</dbReference>
<comment type="pathway">
    <text evidence="3">Carbohydrate degradation; pentose phosphate pathway; D-ribose 5-phosphate from D-ribulose 5-phosphate (non-oxidative stage): step 1/1.</text>
</comment>
<sequence length="231" mass="24488">MTAQGTNRDAWKRAASEAAASLVEDGMLVGLGTGSTAAFFIRALAKRMQEGLHIAGTISSSLASQELAQSFGIPVTTFEANPTLDLYIDGADEIDPQLNLIKGGGGALLREKIVASASRRFVVVADHLKLVERLGQSFALPIEVVPFATPLVKRQLTDLGANVQLRSKGETPFITDNQNMILDCTFAQGISDPAALDERLHHIVGIVETGLFLGMARQVLIGGPNGVQTLP</sequence>
<dbReference type="Gene3D" id="3.30.70.260">
    <property type="match status" value="1"/>
</dbReference>
<evidence type="ECO:0000313" key="4">
    <source>
        <dbReference type="EMBL" id="GHO45241.1"/>
    </source>
</evidence>
<dbReference type="Pfam" id="PF06026">
    <property type="entry name" value="Rib_5-P_isom_A"/>
    <property type="match status" value="1"/>
</dbReference>
<evidence type="ECO:0000313" key="5">
    <source>
        <dbReference type="Proteomes" id="UP000612362"/>
    </source>
</evidence>
<dbReference type="EC" id="5.3.1.6" evidence="3"/>
<feature type="binding site" evidence="3">
    <location>
        <begin position="33"/>
        <end position="36"/>
    </location>
    <ligand>
        <name>substrate</name>
    </ligand>
</feature>
<feature type="binding site" evidence="3">
    <location>
        <begin position="102"/>
        <end position="105"/>
    </location>
    <ligand>
        <name>substrate</name>
    </ligand>
</feature>
<dbReference type="SUPFAM" id="SSF75445">
    <property type="entry name" value="D-ribose-5-phosphate isomerase (RpiA), lid domain"/>
    <property type="match status" value="1"/>
</dbReference>
<dbReference type="InterPro" id="IPR020672">
    <property type="entry name" value="Ribose5P_isomerase_typA_subgr"/>
</dbReference>
<dbReference type="NCBIfam" id="TIGR00021">
    <property type="entry name" value="rpiA"/>
    <property type="match status" value="1"/>
</dbReference>
<dbReference type="CDD" id="cd01398">
    <property type="entry name" value="RPI_A"/>
    <property type="match status" value="1"/>
</dbReference>
<dbReference type="AlphaFoldDB" id="A0A8J3I096"/>
<keyword evidence="5" id="KW-1185">Reference proteome</keyword>
<comment type="catalytic activity">
    <reaction evidence="1 3">
        <text>aldehydo-D-ribose 5-phosphate = D-ribulose 5-phosphate</text>
        <dbReference type="Rhea" id="RHEA:14657"/>
        <dbReference type="ChEBI" id="CHEBI:58121"/>
        <dbReference type="ChEBI" id="CHEBI:58273"/>
        <dbReference type="EC" id="5.3.1.6"/>
    </reaction>
</comment>
<dbReference type="HAMAP" id="MF_00170">
    <property type="entry name" value="Rib_5P_isom_A"/>
    <property type="match status" value="1"/>
</dbReference>
<dbReference type="GO" id="GO:0009052">
    <property type="term" value="P:pentose-phosphate shunt, non-oxidative branch"/>
    <property type="evidence" value="ECO:0007669"/>
    <property type="project" value="UniProtKB-UniRule"/>
</dbReference>